<reference evidence="1 2" key="1">
    <citation type="journal article" date="2016" name="Nat. Microbiol.">
        <title>Genomic inference of the metabolism of cosmopolitan subsurface Archaea, Hadesarchaea.</title>
        <authorList>
            <person name="Baker B.J."/>
            <person name="Saw J.H."/>
            <person name="Lind A.E."/>
            <person name="Lazar C.S."/>
            <person name="Hinrichs K.-U."/>
            <person name="Teske A.P."/>
            <person name="Ettema T.J."/>
        </authorList>
    </citation>
    <scope>NUCLEOTIDE SEQUENCE [LARGE SCALE GENOMIC DNA]</scope>
</reference>
<comment type="caution">
    <text evidence="1">The sequence shown here is derived from an EMBL/GenBank/DDBJ whole genome shotgun (WGS) entry which is preliminary data.</text>
</comment>
<dbReference type="EMBL" id="LQMQ01000050">
    <property type="protein sequence ID" value="KUO40006.1"/>
    <property type="molecule type" value="Genomic_DNA"/>
</dbReference>
<evidence type="ECO:0000313" key="2">
    <source>
        <dbReference type="Proteomes" id="UP000074294"/>
    </source>
</evidence>
<protein>
    <submittedName>
        <fullName evidence="1">Uncharacterized protein</fullName>
    </submittedName>
</protein>
<evidence type="ECO:0000313" key="1">
    <source>
        <dbReference type="EMBL" id="KUO40006.1"/>
    </source>
</evidence>
<gene>
    <name evidence="1" type="ORF">APZ16_06950</name>
</gene>
<accession>A0A147JU15</accession>
<dbReference type="AlphaFoldDB" id="A0A147JU15"/>
<sequence>MSIPLPQRKMDAFFPRVGELLERREFILKVRRTGVWVNVFLPFGSTTLDMAEEHEKGMQENLWALKDFLEEGVQIFWDPSWDSNRSAMLVIDDKLAVQLEGGNHSTLQECPKFSHANYFNIIRGKVQVVQKLHRKPPDFDFFFRVAGYPIFLSSDRLTCGYNVGDEVEVAYLLNVSGQGTRTPFAPAAIFCEGLGMRLVEKAKVTASSEPKDLHRVVESLMQDLLPRYSDIITEERMEKWILNTRRAILKRLSEEKLFLDAGDDSFIYVTVESVAKRMRERFEHSYLERGLRGQLGLKFLRCKTKLRDRLGGLIK</sequence>
<organism evidence="1 2">
    <name type="scientific">Hadarchaeum yellowstonense</name>
    <dbReference type="NCBI Taxonomy" id="1776334"/>
    <lineage>
        <taxon>Archaea</taxon>
        <taxon>Methanobacteriati</taxon>
        <taxon>Candidatus Hadarchaeota</taxon>
        <taxon>Candidatus Hadarchaeia</taxon>
        <taxon>Candidatus Hadarchaeales</taxon>
        <taxon>Candidatus Hadarchaeaceae</taxon>
        <taxon>Candidatus Hadarchaeum</taxon>
    </lineage>
</organism>
<name>A0A147JU15_HADYE</name>
<dbReference type="Proteomes" id="UP000074294">
    <property type="component" value="Unassembled WGS sequence"/>
</dbReference>
<proteinExistence type="predicted"/>